<dbReference type="RefSeq" id="WP_188924048.1">
    <property type="nucleotide sequence ID" value="NZ_BMQI01000006.1"/>
</dbReference>
<dbReference type="PANTHER" id="PTHR32089">
    <property type="entry name" value="METHYL-ACCEPTING CHEMOTAXIS PROTEIN MCPB"/>
    <property type="match status" value="1"/>
</dbReference>
<dbReference type="Proteomes" id="UP001139408">
    <property type="component" value="Unassembled WGS sequence"/>
</dbReference>
<dbReference type="InterPro" id="IPR000727">
    <property type="entry name" value="T_SNARE_dom"/>
</dbReference>
<feature type="domain" description="T-SNARE coiled-coil homology" evidence="12">
    <location>
        <begin position="482"/>
        <end position="534"/>
    </location>
</feature>
<evidence type="ECO:0000256" key="6">
    <source>
        <dbReference type="ARBA" id="ARBA00023136"/>
    </source>
</evidence>
<keyword evidence="15" id="KW-1185">Reference proteome</keyword>
<evidence type="ECO:0000256" key="10">
    <source>
        <dbReference type="SAM" id="Phobius"/>
    </source>
</evidence>
<dbReference type="PROSITE" id="PS50192">
    <property type="entry name" value="T_SNARE"/>
    <property type="match status" value="1"/>
</dbReference>
<dbReference type="SMART" id="SM00304">
    <property type="entry name" value="HAMP"/>
    <property type="match status" value="2"/>
</dbReference>
<keyword evidence="5 10" id="KW-1133">Transmembrane helix</keyword>
<dbReference type="InterPro" id="IPR004090">
    <property type="entry name" value="Chemotax_Me-accpt_rcpt"/>
</dbReference>
<feature type="transmembrane region" description="Helical" evidence="10">
    <location>
        <begin position="203"/>
        <end position="225"/>
    </location>
</feature>
<evidence type="ECO:0000313" key="15">
    <source>
        <dbReference type="Proteomes" id="UP001139408"/>
    </source>
</evidence>
<gene>
    <name evidence="14" type="ORF">L2749_03760</name>
</gene>
<sequence length="557" mass="60545">MNLKSRGKLLLLTMLPLFLITLLVTITFYLNLTSDFECQAIDYKEELVAINQTFLKANLRLGRTAIKALYDADVNGNNKQQAKIILKNMRFADDGYFFAYDSSGLNTLHAIKPELEGKNLYGLKDENGVPVIAGLIDAATKGDGFLNFSWNKPSINALAPKLGYAEYLDKWDWVLGTGIYVDDVDKQVAQYIEQRQTLLEKDLSFAIMVAILGLVITAVIVIIVVNRSLIPLSSMLDKLKEIAHGNGDLTGRLQTQGKDEVAELGDAFNQFMDTLQPLIAEVKNSSVAVQQAAKSLDSQTSNSVKTMHMHSQETEKVVSAITEMSATAKEVANNTNTTSVAISAANNEISSAQQEVFKAIESINQLVSEVNTTSDAIKSLSDQTDRITSVTDVIGSIAEQTNLLALNAAIEAARAGEQGRGFAVVADEVRTLASRTQASTQEINEMLINLQVGVKDAVTTMSTSQQRGEQTIQDSSVIQTRLSDIQKVVADIHDMGMQTAAAAEEQSVVAEDITTNLTHIQEIVFELNDDLEKAATISSSLANSGSQLNELVGHFKT</sequence>
<comment type="similarity">
    <text evidence="8">Belongs to the methyl-accepting chemotaxis (MCP) protein family.</text>
</comment>
<dbReference type="PRINTS" id="PR00260">
    <property type="entry name" value="CHEMTRNSDUCR"/>
</dbReference>
<dbReference type="EMBL" id="JAKILJ010000005">
    <property type="protein sequence ID" value="MCL1104374.1"/>
    <property type="molecule type" value="Genomic_DNA"/>
</dbReference>
<dbReference type="Gene3D" id="1.10.287.950">
    <property type="entry name" value="Methyl-accepting chemotaxis protein"/>
    <property type="match status" value="1"/>
</dbReference>
<keyword evidence="2" id="KW-1003">Cell membrane</keyword>
<evidence type="ECO:0000256" key="3">
    <source>
        <dbReference type="ARBA" id="ARBA00022519"/>
    </source>
</evidence>
<evidence type="ECO:0000256" key="4">
    <source>
        <dbReference type="ARBA" id="ARBA00022692"/>
    </source>
</evidence>
<comment type="subcellular location">
    <subcellularLocation>
        <location evidence="1">Cell inner membrane</location>
        <topology evidence="1">Multi-pass membrane protein</topology>
    </subcellularLocation>
</comment>
<proteinExistence type="inferred from homology"/>
<protein>
    <submittedName>
        <fullName evidence="14">Methyl-accepting chemotaxis protein</fullName>
    </submittedName>
</protein>
<evidence type="ECO:0000256" key="9">
    <source>
        <dbReference type="PROSITE-ProRule" id="PRU00284"/>
    </source>
</evidence>
<name>A0A9X1Z3Y5_9GAMM</name>
<evidence type="ECO:0000259" key="13">
    <source>
        <dbReference type="PROSITE" id="PS50885"/>
    </source>
</evidence>
<dbReference type="Gene3D" id="3.30.450.20">
    <property type="entry name" value="PAS domain"/>
    <property type="match status" value="1"/>
</dbReference>
<dbReference type="InterPro" id="IPR004089">
    <property type="entry name" value="MCPsignal_dom"/>
</dbReference>
<dbReference type="GO" id="GO:0007165">
    <property type="term" value="P:signal transduction"/>
    <property type="evidence" value="ECO:0007669"/>
    <property type="project" value="UniProtKB-KW"/>
</dbReference>
<keyword evidence="6 10" id="KW-0472">Membrane</keyword>
<evidence type="ECO:0000313" key="14">
    <source>
        <dbReference type="EMBL" id="MCL1104374.1"/>
    </source>
</evidence>
<dbReference type="PROSITE" id="PS50885">
    <property type="entry name" value="HAMP"/>
    <property type="match status" value="1"/>
</dbReference>
<feature type="transmembrane region" description="Helical" evidence="10">
    <location>
        <begin position="9"/>
        <end position="30"/>
    </location>
</feature>
<dbReference type="PROSITE" id="PS50111">
    <property type="entry name" value="CHEMOTAXIS_TRANSDUC_2"/>
    <property type="match status" value="1"/>
</dbReference>
<dbReference type="FunFam" id="1.10.287.950:FF:000001">
    <property type="entry name" value="Methyl-accepting chemotaxis sensory transducer"/>
    <property type="match status" value="1"/>
</dbReference>
<dbReference type="AlphaFoldDB" id="A0A9X1Z3Y5"/>
<dbReference type="SMART" id="SM00283">
    <property type="entry name" value="MA"/>
    <property type="match status" value="1"/>
</dbReference>
<dbReference type="GO" id="GO:0006935">
    <property type="term" value="P:chemotaxis"/>
    <property type="evidence" value="ECO:0007669"/>
    <property type="project" value="InterPro"/>
</dbReference>
<dbReference type="SMART" id="SM01049">
    <property type="entry name" value="Cache_2"/>
    <property type="match status" value="1"/>
</dbReference>
<organism evidence="14 15">
    <name type="scientific">Shewanella algicola</name>
    <dbReference type="NCBI Taxonomy" id="640633"/>
    <lineage>
        <taxon>Bacteria</taxon>
        <taxon>Pseudomonadati</taxon>
        <taxon>Pseudomonadota</taxon>
        <taxon>Gammaproteobacteria</taxon>
        <taxon>Alteromonadales</taxon>
        <taxon>Shewanellaceae</taxon>
        <taxon>Shewanella</taxon>
    </lineage>
</organism>
<dbReference type="GO" id="GO:0005886">
    <property type="term" value="C:plasma membrane"/>
    <property type="evidence" value="ECO:0007669"/>
    <property type="project" value="UniProtKB-SubCell"/>
</dbReference>
<dbReference type="Pfam" id="PF17200">
    <property type="entry name" value="sCache_2"/>
    <property type="match status" value="1"/>
</dbReference>
<evidence type="ECO:0000256" key="8">
    <source>
        <dbReference type="ARBA" id="ARBA00029447"/>
    </source>
</evidence>
<dbReference type="InterPro" id="IPR033480">
    <property type="entry name" value="sCache_2"/>
</dbReference>
<keyword evidence="3" id="KW-0997">Cell inner membrane</keyword>
<keyword evidence="4 10" id="KW-0812">Transmembrane</keyword>
<accession>A0A9X1Z3Y5</accession>
<evidence type="ECO:0000256" key="7">
    <source>
        <dbReference type="ARBA" id="ARBA00023224"/>
    </source>
</evidence>
<feature type="domain" description="HAMP" evidence="13">
    <location>
        <begin position="226"/>
        <end position="280"/>
    </location>
</feature>
<reference evidence="14" key="1">
    <citation type="submission" date="2022-01" db="EMBL/GenBank/DDBJ databases">
        <title>Whole genome-based taxonomy of the Shewanellaceae.</title>
        <authorList>
            <person name="Martin-Rodriguez A.J."/>
        </authorList>
    </citation>
    <scope>NUCLEOTIDE SEQUENCE</scope>
    <source>
        <strain evidence="14">DSM 23803</strain>
    </source>
</reference>
<dbReference type="Pfam" id="PF00015">
    <property type="entry name" value="MCPsignal"/>
    <property type="match status" value="1"/>
</dbReference>
<dbReference type="GO" id="GO:0004888">
    <property type="term" value="F:transmembrane signaling receptor activity"/>
    <property type="evidence" value="ECO:0007669"/>
    <property type="project" value="InterPro"/>
</dbReference>
<feature type="domain" description="Methyl-accepting transducer" evidence="11">
    <location>
        <begin position="285"/>
        <end position="521"/>
    </location>
</feature>
<evidence type="ECO:0000259" key="12">
    <source>
        <dbReference type="PROSITE" id="PS50192"/>
    </source>
</evidence>
<evidence type="ECO:0000256" key="5">
    <source>
        <dbReference type="ARBA" id="ARBA00022989"/>
    </source>
</evidence>
<dbReference type="InterPro" id="IPR003660">
    <property type="entry name" value="HAMP_dom"/>
</dbReference>
<evidence type="ECO:0000256" key="2">
    <source>
        <dbReference type="ARBA" id="ARBA00022475"/>
    </source>
</evidence>
<dbReference type="CDD" id="cd11386">
    <property type="entry name" value="MCP_signal"/>
    <property type="match status" value="1"/>
</dbReference>
<evidence type="ECO:0000256" key="1">
    <source>
        <dbReference type="ARBA" id="ARBA00004429"/>
    </source>
</evidence>
<evidence type="ECO:0000259" key="11">
    <source>
        <dbReference type="PROSITE" id="PS50111"/>
    </source>
</evidence>
<dbReference type="CDD" id="cd06225">
    <property type="entry name" value="HAMP"/>
    <property type="match status" value="1"/>
</dbReference>
<comment type="caution">
    <text evidence="14">The sequence shown here is derived from an EMBL/GenBank/DDBJ whole genome shotgun (WGS) entry which is preliminary data.</text>
</comment>
<dbReference type="SUPFAM" id="SSF58104">
    <property type="entry name" value="Methyl-accepting chemotaxis protein (MCP) signaling domain"/>
    <property type="match status" value="1"/>
</dbReference>
<dbReference type="PANTHER" id="PTHR32089:SF55">
    <property type="entry name" value="METHYL ACCEPTING SENSORY TRANSDUCER WITH CACHE_2 SMALL MOLECULE BINDING DOMAIN"/>
    <property type="match status" value="1"/>
</dbReference>
<keyword evidence="7 9" id="KW-0807">Transducer</keyword>
<dbReference type="Pfam" id="PF00672">
    <property type="entry name" value="HAMP"/>
    <property type="match status" value="1"/>
</dbReference>